<dbReference type="AlphaFoldDB" id="Q13GA9"/>
<proteinExistence type="inferred from homology"/>
<dbReference type="PRINTS" id="PR00090">
    <property type="entry name" value="RNGDIOXGNASE"/>
</dbReference>
<protein>
    <submittedName>
        <fullName evidence="10">Rieske-type ring dioxygenase</fullName>
    </submittedName>
</protein>
<dbReference type="PROSITE" id="PS00570">
    <property type="entry name" value="RING_HYDROXYL_ALPHA"/>
    <property type="match status" value="1"/>
</dbReference>
<dbReference type="InterPro" id="IPR015881">
    <property type="entry name" value="ARHD_Rieske_2Fe_2S"/>
</dbReference>
<keyword evidence="11" id="KW-1185">Reference proteome</keyword>
<dbReference type="PANTHER" id="PTHR43756:SF5">
    <property type="entry name" value="CHOLINE MONOOXYGENASE, CHLOROPLASTIC"/>
    <property type="match status" value="1"/>
</dbReference>
<evidence type="ECO:0000256" key="7">
    <source>
        <dbReference type="ARBA" id="ARBA00023014"/>
    </source>
</evidence>
<dbReference type="DNASU" id="4010520"/>
<keyword evidence="4" id="KW-0479">Metal-binding</keyword>
<dbReference type="GO" id="GO:0051537">
    <property type="term" value="F:2 iron, 2 sulfur cluster binding"/>
    <property type="evidence" value="ECO:0007669"/>
    <property type="project" value="UniProtKB-KW"/>
</dbReference>
<dbReference type="eggNOG" id="COG4638">
    <property type="taxonomic scope" value="Bacteria"/>
</dbReference>
<dbReference type="GO" id="GO:0005506">
    <property type="term" value="F:iron ion binding"/>
    <property type="evidence" value="ECO:0007669"/>
    <property type="project" value="InterPro"/>
</dbReference>
<evidence type="ECO:0000256" key="3">
    <source>
        <dbReference type="ARBA" id="ARBA00022714"/>
    </source>
</evidence>
<gene>
    <name evidence="10" type="ORF">Bxe_C1007</name>
</gene>
<evidence type="ECO:0000313" key="11">
    <source>
        <dbReference type="Proteomes" id="UP000001817"/>
    </source>
</evidence>
<evidence type="ECO:0000256" key="2">
    <source>
        <dbReference type="ARBA" id="ARBA00008751"/>
    </source>
</evidence>
<keyword evidence="10" id="KW-0223">Dioxygenase</keyword>
<keyword evidence="7" id="KW-0411">Iron-sulfur</keyword>
<evidence type="ECO:0000256" key="1">
    <source>
        <dbReference type="ARBA" id="ARBA00001962"/>
    </source>
</evidence>
<accession>Q13GA9</accession>
<dbReference type="InterPro" id="IPR001663">
    <property type="entry name" value="Rng_hydr_dOase-A"/>
</dbReference>
<keyword evidence="8" id="KW-0520">NAD</keyword>
<name>Q13GA9_PARXL</name>
<dbReference type="Pfam" id="PF00848">
    <property type="entry name" value="Ring_hydroxyl_A"/>
    <property type="match status" value="1"/>
</dbReference>
<evidence type="ECO:0000256" key="4">
    <source>
        <dbReference type="ARBA" id="ARBA00022723"/>
    </source>
</evidence>
<comment type="similarity">
    <text evidence="2">Belongs to the bacterial ring-hydroxylating dioxygenase alpha subunit family.</text>
</comment>
<dbReference type="InterPro" id="IPR036922">
    <property type="entry name" value="Rieske_2Fe-2S_sf"/>
</dbReference>
<dbReference type="KEGG" id="bxe:Bxe_C1007"/>
<dbReference type="Proteomes" id="UP000001817">
    <property type="component" value="Chromosome 3"/>
</dbReference>
<dbReference type="EMBL" id="CP000272">
    <property type="protein sequence ID" value="ABE36880.1"/>
    <property type="molecule type" value="Genomic_DNA"/>
</dbReference>
<dbReference type="PANTHER" id="PTHR43756">
    <property type="entry name" value="CHOLINE MONOOXYGENASE, CHLOROPLASTIC"/>
    <property type="match status" value="1"/>
</dbReference>
<dbReference type="SUPFAM" id="SSF55961">
    <property type="entry name" value="Bet v1-like"/>
    <property type="match status" value="1"/>
</dbReference>
<keyword evidence="3" id="KW-0001">2Fe-2S</keyword>
<feature type="domain" description="Rieske" evidence="9">
    <location>
        <begin position="52"/>
        <end position="158"/>
    </location>
</feature>
<dbReference type="InterPro" id="IPR015879">
    <property type="entry name" value="Ring_hydroxy_dOase_asu_C_dom"/>
</dbReference>
<dbReference type="STRING" id="266265.Bxe_C1007"/>
<evidence type="ECO:0000259" key="9">
    <source>
        <dbReference type="PROSITE" id="PS51296"/>
    </source>
</evidence>
<keyword evidence="5" id="KW-0560">Oxidoreductase</keyword>
<keyword evidence="6" id="KW-0408">Iron</keyword>
<sequence>MNVPTEFDINVLRADFDKTRLPRSRAQQMPGKMYTSSEVAALEKKRIFMDTWLCAGREEEIANPGDYMTREIASEPFVLSRDKEGKVHAFLNMCLHRGVPVAEGSGNARGFSCPYHAWYYDLQGTLLAAPLMEQSEANLKNCRLKPMRLALWRGWIFVSFNPDAMPFETFIAPFEENLWWFKSDECRLSERVVLQIDCNWKLLVENLIDIYHVPVLHKASFGGFLKSDKEKLSFNLLPRGGWYYEQKARPHSKSGQQLFPTLPWLEGMDSGTSMKAGIFPNLNLSLRFDSLRMWQVWPTSTGKSELHLYSLFMPAAFEDPDFQKHYEEYKSFLLGAIVNEDGPMVVKLQQAMGSEFYAPGPLSHLEGAVHHLMNYYLDVVSGEDRND</sequence>
<dbReference type="InterPro" id="IPR017941">
    <property type="entry name" value="Rieske_2Fe-2S"/>
</dbReference>
<dbReference type="PATRIC" id="fig|266265.5.peg.8770"/>
<dbReference type="Pfam" id="PF00355">
    <property type="entry name" value="Rieske"/>
    <property type="match status" value="1"/>
</dbReference>
<evidence type="ECO:0000256" key="8">
    <source>
        <dbReference type="ARBA" id="ARBA00023027"/>
    </source>
</evidence>
<organism evidence="10 11">
    <name type="scientific">Paraburkholderia xenovorans (strain LB400)</name>
    <dbReference type="NCBI Taxonomy" id="266265"/>
    <lineage>
        <taxon>Bacteria</taxon>
        <taxon>Pseudomonadati</taxon>
        <taxon>Pseudomonadota</taxon>
        <taxon>Betaproteobacteria</taxon>
        <taxon>Burkholderiales</taxon>
        <taxon>Burkholderiaceae</taxon>
        <taxon>Paraburkholderia</taxon>
    </lineage>
</organism>
<dbReference type="GO" id="GO:0051213">
    <property type="term" value="F:dioxygenase activity"/>
    <property type="evidence" value="ECO:0007669"/>
    <property type="project" value="UniProtKB-KW"/>
</dbReference>
<dbReference type="SUPFAM" id="SSF50022">
    <property type="entry name" value="ISP domain"/>
    <property type="match status" value="1"/>
</dbReference>
<dbReference type="PROSITE" id="PS51296">
    <property type="entry name" value="RIESKE"/>
    <property type="match status" value="1"/>
</dbReference>
<dbReference type="CDD" id="cd03469">
    <property type="entry name" value="Rieske_RO_Alpha_N"/>
    <property type="match status" value="1"/>
</dbReference>
<dbReference type="Gene3D" id="2.102.10.10">
    <property type="entry name" value="Rieske [2Fe-2S] iron-sulphur domain"/>
    <property type="match status" value="1"/>
</dbReference>
<evidence type="ECO:0000256" key="5">
    <source>
        <dbReference type="ARBA" id="ARBA00023002"/>
    </source>
</evidence>
<evidence type="ECO:0000256" key="6">
    <source>
        <dbReference type="ARBA" id="ARBA00023004"/>
    </source>
</evidence>
<dbReference type="KEGG" id="bxb:DR64_7444"/>
<dbReference type="CDD" id="cd00680">
    <property type="entry name" value="RHO_alpha_C"/>
    <property type="match status" value="1"/>
</dbReference>
<comment type="cofactor">
    <cofactor evidence="1">
        <name>Fe cation</name>
        <dbReference type="ChEBI" id="CHEBI:24875"/>
    </cofactor>
</comment>
<evidence type="ECO:0000313" key="10">
    <source>
        <dbReference type="EMBL" id="ABE36880.1"/>
    </source>
</evidence>
<dbReference type="Gene3D" id="3.90.380.10">
    <property type="entry name" value="Naphthalene 1,2-dioxygenase Alpha Subunit, Chain A, domain 1"/>
    <property type="match status" value="2"/>
</dbReference>
<reference evidence="10 11" key="1">
    <citation type="journal article" date="2006" name="Proc. Natl. Acad. Sci. U.S.A.">
        <title>Burkholderia xenovorans LB400 harbors a multi-replicon, 9.73-Mbp genome shaped for versatility.</title>
        <authorList>
            <person name="Chain P.S."/>
            <person name="Denef V.J."/>
            <person name="Konstantinidis K.T."/>
            <person name="Vergez L.M."/>
            <person name="Agullo L."/>
            <person name="Reyes V.L."/>
            <person name="Hauser L."/>
            <person name="Cordova M."/>
            <person name="Gomez L."/>
            <person name="Gonzalez M."/>
            <person name="Land M."/>
            <person name="Lao V."/>
            <person name="Larimer F."/>
            <person name="LiPuma J.J."/>
            <person name="Mahenthiralingam E."/>
            <person name="Malfatti S.A."/>
            <person name="Marx C.J."/>
            <person name="Parnell J.J."/>
            <person name="Ramette A."/>
            <person name="Richardson P."/>
            <person name="Seeger M."/>
            <person name="Smith D."/>
            <person name="Spilker T."/>
            <person name="Sul W.J."/>
            <person name="Tsoi T.V."/>
            <person name="Ulrich L.E."/>
            <person name="Zhulin I.B."/>
            <person name="Tiedje J.M."/>
        </authorList>
    </citation>
    <scope>NUCLEOTIDE SEQUENCE [LARGE SCALE GENOMIC DNA]</scope>
    <source>
        <strain evidence="10 11">LB400</strain>
    </source>
</reference>